<reference evidence="2" key="1">
    <citation type="submission" date="2022-06" db="EMBL/GenBank/DDBJ databases">
        <title>Isolation of gut microbiota from human fecal samples.</title>
        <authorList>
            <person name="Pamer E.G."/>
            <person name="Barat B."/>
            <person name="Waligurski E."/>
            <person name="Medina S."/>
            <person name="Paddock L."/>
            <person name="Mostad J."/>
        </authorList>
    </citation>
    <scope>NUCLEOTIDE SEQUENCE</scope>
    <source>
        <strain evidence="2">DFI.9.91</strain>
    </source>
</reference>
<comment type="caution">
    <text evidence="2">The sequence shown here is derived from an EMBL/GenBank/DDBJ whole genome shotgun (WGS) entry which is preliminary data.</text>
</comment>
<evidence type="ECO:0000256" key="1">
    <source>
        <dbReference type="SAM" id="SignalP"/>
    </source>
</evidence>
<protein>
    <recommendedName>
        <fullName evidence="4">Lipoprotein</fullName>
    </recommendedName>
</protein>
<dbReference type="EMBL" id="JANFYS010000008">
    <property type="protein sequence ID" value="MCQ4769924.1"/>
    <property type="molecule type" value="Genomic_DNA"/>
</dbReference>
<evidence type="ECO:0000313" key="2">
    <source>
        <dbReference type="EMBL" id="MCQ4769924.1"/>
    </source>
</evidence>
<evidence type="ECO:0008006" key="4">
    <source>
        <dbReference type="Google" id="ProtNLM"/>
    </source>
</evidence>
<sequence>MKRLCAPMMTLCLLLAACGGGSGGRGDEELALDIRAEYLGMAACAATAEITADYGQRVYVFTLELQYTKGGETVLTVTAPEDIAGVTARLKDGAATLEYDGASLETGELDGQGLSPVSALPALLNAVQTGFIAEVGREDLDETATLRICCRDPEQAPGAGVETAVWFDLDTHGLVQGEISVDGARVILCRFTQFTMEPATQQEG</sequence>
<gene>
    <name evidence="2" type="ORF">NE579_05530</name>
</gene>
<evidence type="ECO:0000313" key="3">
    <source>
        <dbReference type="Proteomes" id="UP001204562"/>
    </source>
</evidence>
<keyword evidence="1" id="KW-0732">Signal</keyword>
<feature type="signal peptide" evidence="1">
    <location>
        <begin position="1"/>
        <end position="19"/>
    </location>
</feature>
<proteinExistence type="predicted"/>
<accession>A0AAW5JR89</accession>
<dbReference type="Proteomes" id="UP001204562">
    <property type="component" value="Unassembled WGS sequence"/>
</dbReference>
<organism evidence="2 3">
    <name type="scientific">Intestinimonas massiliensis</name>
    <name type="common">ex Afouda et al. 2020</name>
    <dbReference type="NCBI Taxonomy" id="1673721"/>
    <lineage>
        <taxon>Bacteria</taxon>
        <taxon>Bacillati</taxon>
        <taxon>Bacillota</taxon>
        <taxon>Clostridia</taxon>
        <taxon>Eubacteriales</taxon>
        <taxon>Intestinimonas</taxon>
    </lineage>
</organism>
<dbReference type="PROSITE" id="PS51257">
    <property type="entry name" value="PROKAR_LIPOPROTEIN"/>
    <property type="match status" value="1"/>
</dbReference>
<name>A0AAW5JR89_9FIRM</name>
<dbReference type="AlphaFoldDB" id="A0AAW5JR89"/>
<dbReference type="RefSeq" id="WP_256303534.1">
    <property type="nucleotide sequence ID" value="NZ_JANFYS010000008.1"/>
</dbReference>
<feature type="chain" id="PRO_5043744951" description="Lipoprotein" evidence="1">
    <location>
        <begin position="20"/>
        <end position="204"/>
    </location>
</feature>